<dbReference type="PANTHER" id="PTHR33202:SF22">
    <property type="entry name" value="HYDROGEN PEROXIDE SENSITIVE REPRESSOR"/>
    <property type="match status" value="1"/>
</dbReference>
<evidence type="ECO:0000256" key="6">
    <source>
        <dbReference type="ARBA" id="ARBA00023163"/>
    </source>
</evidence>
<dbReference type="Gene3D" id="3.30.1490.190">
    <property type="match status" value="1"/>
</dbReference>
<name>A0ABY6CK67_9BACT</name>
<accession>A0ABY6CK67</accession>
<dbReference type="Proteomes" id="UP001065174">
    <property type="component" value="Chromosome"/>
</dbReference>
<dbReference type="RefSeq" id="WP_262308230.1">
    <property type="nucleotide sequence ID" value="NZ_CP106679.1"/>
</dbReference>
<gene>
    <name evidence="7" type="ORF">N6H18_10510</name>
</gene>
<evidence type="ECO:0000313" key="8">
    <source>
        <dbReference type="Proteomes" id="UP001065174"/>
    </source>
</evidence>
<evidence type="ECO:0000256" key="2">
    <source>
        <dbReference type="ARBA" id="ARBA00022491"/>
    </source>
</evidence>
<evidence type="ECO:0000256" key="5">
    <source>
        <dbReference type="ARBA" id="ARBA00023125"/>
    </source>
</evidence>
<dbReference type="InterPro" id="IPR036390">
    <property type="entry name" value="WH_DNA-bd_sf"/>
</dbReference>
<dbReference type="InterPro" id="IPR002481">
    <property type="entry name" value="FUR"/>
</dbReference>
<evidence type="ECO:0000256" key="1">
    <source>
        <dbReference type="ARBA" id="ARBA00007957"/>
    </source>
</evidence>
<keyword evidence="5" id="KW-0238">DNA-binding</keyword>
<evidence type="ECO:0000256" key="4">
    <source>
        <dbReference type="ARBA" id="ARBA00023015"/>
    </source>
</evidence>
<evidence type="ECO:0000313" key="7">
    <source>
        <dbReference type="EMBL" id="UXP30784.1"/>
    </source>
</evidence>
<dbReference type="PANTHER" id="PTHR33202">
    <property type="entry name" value="ZINC UPTAKE REGULATION PROTEIN"/>
    <property type="match status" value="1"/>
</dbReference>
<dbReference type="EMBL" id="CP106679">
    <property type="protein sequence ID" value="UXP30784.1"/>
    <property type="molecule type" value="Genomic_DNA"/>
</dbReference>
<sequence length="145" mass="16318">MDKKKMIGDLLHDNGLKKTPIRTEMLELFMNHDFALSASDIVSKMKAGHDRVTVYRALASFEEHGILHKASEDGQGVKYALCGHSCPDETHADRHAHFICDECHQTYCLEEVEVPEVEVSEDFSVNKVNYTLSGVCKECNVFSQS</sequence>
<protein>
    <submittedName>
        <fullName evidence="7">Transcriptional repressor</fullName>
    </submittedName>
</protein>
<dbReference type="Pfam" id="PF01475">
    <property type="entry name" value="FUR"/>
    <property type="match status" value="1"/>
</dbReference>
<reference evidence="7" key="1">
    <citation type="submission" date="2022-09" db="EMBL/GenBank/DDBJ databases">
        <title>Comparative genomics and taxonomic characterization of three novel marine species of genus Reichenbachiella exhibiting antioxidant and polysaccharide degradation activities.</title>
        <authorList>
            <person name="Muhammad N."/>
            <person name="Lee Y.-J."/>
            <person name="Ko J."/>
            <person name="Kim S.-G."/>
        </authorList>
    </citation>
    <scope>NUCLEOTIDE SEQUENCE</scope>
    <source>
        <strain evidence="7">BKB1-1</strain>
    </source>
</reference>
<dbReference type="InterPro" id="IPR036388">
    <property type="entry name" value="WH-like_DNA-bd_sf"/>
</dbReference>
<dbReference type="SUPFAM" id="SSF46785">
    <property type="entry name" value="Winged helix' DNA-binding domain"/>
    <property type="match status" value="1"/>
</dbReference>
<proteinExistence type="inferred from homology"/>
<keyword evidence="8" id="KW-1185">Reference proteome</keyword>
<keyword evidence="6" id="KW-0804">Transcription</keyword>
<dbReference type="Gene3D" id="1.10.10.10">
    <property type="entry name" value="Winged helix-like DNA-binding domain superfamily/Winged helix DNA-binding domain"/>
    <property type="match status" value="1"/>
</dbReference>
<evidence type="ECO:0000256" key="3">
    <source>
        <dbReference type="ARBA" id="ARBA00022833"/>
    </source>
</evidence>
<keyword evidence="3" id="KW-0862">Zinc</keyword>
<organism evidence="7 8">
    <name type="scientific">Reichenbachiella agarivorans</name>
    <dbReference type="NCBI Taxonomy" id="2979464"/>
    <lineage>
        <taxon>Bacteria</taxon>
        <taxon>Pseudomonadati</taxon>
        <taxon>Bacteroidota</taxon>
        <taxon>Cytophagia</taxon>
        <taxon>Cytophagales</taxon>
        <taxon>Reichenbachiellaceae</taxon>
        <taxon>Reichenbachiella</taxon>
    </lineage>
</organism>
<dbReference type="InterPro" id="IPR043135">
    <property type="entry name" value="Fur_C"/>
</dbReference>
<comment type="similarity">
    <text evidence="1">Belongs to the Fur family.</text>
</comment>
<keyword evidence="2" id="KW-0678">Repressor</keyword>
<keyword evidence="4" id="KW-0805">Transcription regulation</keyword>